<keyword evidence="1" id="KW-0805">Transcription regulation</keyword>
<proteinExistence type="predicted"/>
<accession>A0AAV7EXD5</accession>
<dbReference type="GO" id="GO:0003677">
    <property type="term" value="F:DNA binding"/>
    <property type="evidence" value="ECO:0007669"/>
    <property type="project" value="TreeGrafter"/>
</dbReference>
<gene>
    <name evidence="7" type="ORF">H6P81_006464</name>
</gene>
<dbReference type="Proteomes" id="UP000825729">
    <property type="component" value="Unassembled WGS sequence"/>
</dbReference>
<evidence type="ECO:0000259" key="6">
    <source>
        <dbReference type="SMART" id="SM00338"/>
    </source>
</evidence>
<feature type="region of interest" description="Disordered" evidence="4">
    <location>
        <begin position="50"/>
        <end position="84"/>
    </location>
</feature>
<feature type="signal peptide" evidence="5">
    <location>
        <begin position="1"/>
        <end position="17"/>
    </location>
</feature>
<dbReference type="InterPro" id="IPR004827">
    <property type="entry name" value="bZIP"/>
</dbReference>
<keyword evidence="3" id="KW-0539">Nucleus</keyword>
<keyword evidence="5" id="KW-0732">Signal</keyword>
<feature type="chain" id="PRO_5043664158" description="BZIP domain-containing protein" evidence="5">
    <location>
        <begin position="18"/>
        <end position="297"/>
    </location>
</feature>
<evidence type="ECO:0000313" key="7">
    <source>
        <dbReference type="EMBL" id="KAG9453560.1"/>
    </source>
</evidence>
<dbReference type="Gene3D" id="1.20.5.170">
    <property type="match status" value="1"/>
</dbReference>
<dbReference type="AlphaFoldDB" id="A0AAV7EXD5"/>
<feature type="compositionally biased region" description="Basic and acidic residues" evidence="4">
    <location>
        <begin position="52"/>
        <end position="63"/>
    </location>
</feature>
<reference evidence="7 8" key="1">
    <citation type="submission" date="2021-07" db="EMBL/GenBank/DDBJ databases">
        <title>The Aristolochia fimbriata genome: insights into angiosperm evolution, floral development and chemical biosynthesis.</title>
        <authorList>
            <person name="Jiao Y."/>
        </authorList>
    </citation>
    <scope>NUCLEOTIDE SEQUENCE [LARGE SCALE GENOMIC DNA]</scope>
    <source>
        <strain evidence="7">IBCAS-2021</strain>
        <tissue evidence="7">Leaf</tissue>
    </source>
</reference>
<comment type="caution">
    <text evidence="7">The sequence shown here is derived from an EMBL/GenBank/DDBJ whole genome shotgun (WGS) entry which is preliminary data.</text>
</comment>
<dbReference type="SUPFAM" id="SSF57959">
    <property type="entry name" value="Leucine zipper domain"/>
    <property type="match status" value="1"/>
</dbReference>
<dbReference type="Pfam" id="PF00170">
    <property type="entry name" value="bZIP_1"/>
    <property type="match status" value="1"/>
</dbReference>
<dbReference type="GO" id="GO:0003700">
    <property type="term" value="F:DNA-binding transcription factor activity"/>
    <property type="evidence" value="ECO:0007669"/>
    <property type="project" value="InterPro"/>
</dbReference>
<dbReference type="EMBL" id="JAINDJ010000003">
    <property type="protein sequence ID" value="KAG9453560.1"/>
    <property type="molecule type" value="Genomic_DNA"/>
</dbReference>
<evidence type="ECO:0000256" key="4">
    <source>
        <dbReference type="SAM" id="MobiDB-lite"/>
    </source>
</evidence>
<sequence>MLKPLLWLGIRQASVQWLLSLSSTCPNFIANDCYREKLASFRVLYKPTWSSSREHPTSLDLQRHRSKQGTRVRGSSMASSKGKALQINDAHVSGGLRKGRLAAGGRFVGSSSNNNNNIAQKSSVAAAPEGGNVLQLSGRKNKVPPSDAVQMDAKKMKRLMANREAGKRCRMKKYGYVLDLEQKTILLQESLKLQRPQLQYFDRYISVMKIENDALRAQINNICQANTIREAELASLTKERNALKVIFDMQIQQEEYIQYQQREAEQFILAEPYGTDFGTELANIINMDDFSSDQIKL</sequence>
<protein>
    <recommendedName>
        <fullName evidence="6">BZIP domain-containing protein</fullName>
    </recommendedName>
</protein>
<evidence type="ECO:0000256" key="2">
    <source>
        <dbReference type="ARBA" id="ARBA00023163"/>
    </source>
</evidence>
<dbReference type="InterPro" id="IPR052483">
    <property type="entry name" value="bZIP_transcription_regulators"/>
</dbReference>
<organism evidence="7 8">
    <name type="scientific">Aristolochia fimbriata</name>
    <name type="common">White veined hardy Dutchman's pipe vine</name>
    <dbReference type="NCBI Taxonomy" id="158543"/>
    <lineage>
        <taxon>Eukaryota</taxon>
        <taxon>Viridiplantae</taxon>
        <taxon>Streptophyta</taxon>
        <taxon>Embryophyta</taxon>
        <taxon>Tracheophyta</taxon>
        <taxon>Spermatophyta</taxon>
        <taxon>Magnoliopsida</taxon>
        <taxon>Magnoliidae</taxon>
        <taxon>Piperales</taxon>
        <taxon>Aristolochiaceae</taxon>
        <taxon>Aristolochia</taxon>
    </lineage>
</organism>
<dbReference type="InterPro" id="IPR046347">
    <property type="entry name" value="bZIP_sf"/>
</dbReference>
<keyword evidence="8" id="KW-1185">Reference proteome</keyword>
<dbReference type="SMART" id="SM00338">
    <property type="entry name" value="BRLZ"/>
    <property type="match status" value="1"/>
</dbReference>
<keyword evidence="2" id="KW-0804">Transcription</keyword>
<dbReference type="PANTHER" id="PTHR46391:SF35">
    <property type="entry name" value="BASIC LEUCINE ZIPPER 34-LIKE ISOFORM X1"/>
    <property type="match status" value="1"/>
</dbReference>
<dbReference type="GO" id="GO:0045893">
    <property type="term" value="P:positive regulation of DNA-templated transcription"/>
    <property type="evidence" value="ECO:0007669"/>
    <property type="project" value="TreeGrafter"/>
</dbReference>
<evidence type="ECO:0000256" key="1">
    <source>
        <dbReference type="ARBA" id="ARBA00023015"/>
    </source>
</evidence>
<evidence type="ECO:0000256" key="3">
    <source>
        <dbReference type="ARBA" id="ARBA00023242"/>
    </source>
</evidence>
<dbReference type="PANTHER" id="PTHR46391">
    <property type="entry name" value="BASIC LEUCINE ZIPPER 34"/>
    <property type="match status" value="1"/>
</dbReference>
<evidence type="ECO:0000256" key="5">
    <source>
        <dbReference type="SAM" id="SignalP"/>
    </source>
</evidence>
<name>A0AAV7EXD5_ARIFI</name>
<evidence type="ECO:0000313" key="8">
    <source>
        <dbReference type="Proteomes" id="UP000825729"/>
    </source>
</evidence>
<feature type="domain" description="BZIP" evidence="6">
    <location>
        <begin position="150"/>
        <end position="214"/>
    </location>
</feature>
<dbReference type="GO" id="GO:0005634">
    <property type="term" value="C:nucleus"/>
    <property type="evidence" value="ECO:0007669"/>
    <property type="project" value="TreeGrafter"/>
</dbReference>